<keyword evidence="2" id="KW-1185">Reference proteome</keyword>
<accession>A0AA38RI45</accession>
<dbReference type="EMBL" id="JANBVO010000030">
    <property type="protein sequence ID" value="KAJ9138370.1"/>
    <property type="molecule type" value="Genomic_DNA"/>
</dbReference>
<reference evidence="1" key="1">
    <citation type="submission" date="2022-07" db="EMBL/GenBank/DDBJ databases">
        <title>Fungi with potential for degradation of polypropylene.</title>
        <authorList>
            <person name="Gostincar C."/>
        </authorList>
    </citation>
    <scope>NUCLEOTIDE SEQUENCE</scope>
    <source>
        <strain evidence="1">EXF-13308</strain>
    </source>
</reference>
<organism evidence="1 2">
    <name type="scientific">Pleurostoma richardsiae</name>
    <dbReference type="NCBI Taxonomy" id="41990"/>
    <lineage>
        <taxon>Eukaryota</taxon>
        <taxon>Fungi</taxon>
        <taxon>Dikarya</taxon>
        <taxon>Ascomycota</taxon>
        <taxon>Pezizomycotina</taxon>
        <taxon>Sordariomycetes</taxon>
        <taxon>Sordariomycetidae</taxon>
        <taxon>Calosphaeriales</taxon>
        <taxon>Pleurostomataceae</taxon>
        <taxon>Pleurostoma</taxon>
    </lineage>
</organism>
<sequence>MFSSVVNLFNNIALAPESRKVKKYLDEATCDSVTADLGQVLAPRLSGWRERELLQATFDKYCIEDSSQNKYWDEGSFRKHIRSGHPIAAISDDAIRLLWRSFHFYAYHPFPRRLQDAKLDFDAFRRAALLTVFQCDGLLGTRELDWFWRNDATFFRRASFARIFRSIATPQSTHLAESGEQQDDVEPLVSDASDVLVMVGPQFMHAMPSTELLDLTARRLLAGGPTVARRAVSPEEVSTLMSLLLRTKLGKNKWGSFYHHGSVAEANPADEGLIEALVDSLTQKSERAMTSEHFLEAVNLLPNLQLRYHQLWAVLFQPAGTTGEAESSRASEAALGHITGAISLFVPHVEIEDGHQSVHKHDTLATLEEVQALSGPQDMTIFRLARDLSDRHSGYVVLFTAEAVATTPKATIGAYFPGESRGTDAHILFQLQPRFRLLRWKRPNLPLSDLIRTERENIRLGELVANGHPQPSDATYWIGDSAGQGAGIRIDHERKTVTLTSGDGQCYMDGQQGVRNWDVTIQSARMDIFKVVGAVDHKA</sequence>
<evidence type="ECO:0000313" key="1">
    <source>
        <dbReference type="EMBL" id="KAJ9138370.1"/>
    </source>
</evidence>
<comment type="caution">
    <text evidence="1">The sequence shown here is derived from an EMBL/GenBank/DDBJ whole genome shotgun (WGS) entry which is preliminary data.</text>
</comment>
<evidence type="ECO:0008006" key="3">
    <source>
        <dbReference type="Google" id="ProtNLM"/>
    </source>
</evidence>
<protein>
    <recommendedName>
        <fullName evidence="3">TLDc domain-containing protein</fullName>
    </recommendedName>
</protein>
<name>A0AA38RI45_9PEZI</name>
<evidence type="ECO:0000313" key="2">
    <source>
        <dbReference type="Proteomes" id="UP001174694"/>
    </source>
</evidence>
<proteinExistence type="predicted"/>
<dbReference type="AlphaFoldDB" id="A0AA38RI45"/>
<gene>
    <name evidence="1" type="ORF">NKR23_g8493</name>
</gene>
<dbReference type="Proteomes" id="UP001174694">
    <property type="component" value="Unassembled WGS sequence"/>
</dbReference>